<feature type="domain" description="C2H2-type" evidence="18">
    <location>
        <begin position="349"/>
        <end position="376"/>
    </location>
</feature>
<evidence type="ECO:0000256" key="11">
    <source>
        <dbReference type="ARBA" id="ARBA00023242"/>
    </source>
</evidence>
<dbReference type="InParanoid" id="H0XMD6"/>
<accession>H0XMD6</accession>
<keyword evidence="8" id="KW-0238">DNA-binding</keyword>
<keyword evidence="7" id="KW-0805">Transcription regulation</keyword>
<dbReference type="OMA" id="MMPLGEP"/>
<dbReference type="Proteomes" id="UP000005225">
    <property type="component" value="Unassembled WGS sequence"/>
</dbReference>
<dbReference type="EMBL" id="AAQR03170641">
    <property type="status" value="NOT_ANNOTATED_CDS"/>
    <property type="molecule type" value="Genomic_DNA"/>
</dbReference>
<dbReference type="AlphaFoldDB" id="H0XMD6"/>
<evidence type="ECO:0000313" key="20">
    <source>
        <dbReference type="Proteomes" id="UP000005225"/>
    </source>
</evidence>
<name>H0XMD6_OTOGA</name>
<evidence type="ECO:0000256" key="6">
    <source>
        <dbReference type="ARBA" id="ARBA00022833"/>
    </source>
</evidence>
<keyword evidence="5 16" id="KW-0863">Zinc-finger</keyword>
<dbReference type="GO" id="GO:0005634">
    <property type="term" value="C:nucleus"/>
    <property type="evidence" value="ECO:0007669"/>
    <property type="project" value="UniProtKB-SubCell"/>
</dbReference>
<feature type="region of interest" description="Disordered" evidence="17">
    <location>
        <begin position="362"/>
        <end position="395"/>
    </location>
</feature>
<dbReference type="CDD" id="cd21574">
    <property type="entry name" value="KLF17_N"/>
    <property type="match status" value="1"/>
</dbReference>
<evidence type="ECO:0000256" key="12">
    <source>
        <dbReference type="ARBA" id="ARBA00038409"/>
    </source>
</evidence>
<keyword evidence="11" id="KW-0539">Nucleus</keyword>
<dbReference type="FunCoup" id="H0XMD6">
    <property type="interactions" value="32"/>
</dbReference>
<feature type="domain" description="C2H2-type" evidence="18">
    <location>
        <begin position="289"/>
        <end position="318"/>
    </location>
</feature>
<evidence type="ECO:0000256" key="8">
    <source>
        <dbReference type="ARBA" id="ARBA00023125"/>
    </source>
</evidence>
<dbReference type="Pfam" id="PF00096">
    <property type="entry name" value="zf-C2H2"/>
    <property type="match status" value="2"/>
</dbReference>
<sequence>MCSGPQAAMEQEIEDLSQWPVAHPSTQGNEKLISLDMTPASGNSGELTFWNHGVPGIQHFTGGREISRSPWVSAEALRQNVNEVGPRFSTTLHEPGMGYCPQATPTHSPMTYCQGVSPSQPEMMVFKGTPMMPLGVPNVTGVAMTFTGHLRMSSTGLPVSNSSGRMPMMSHMGAPGMPYSEPSTAPSNRASLTPEILLAPTTPATEVMAVLPSLEQMLPPRDPHNHGISPAETQSLLALESQDSIMSQPDSQAGSFLPEQPYPAPQKAEPNSGAQEGVYRCRSSAPRPYRCPYENCGKAYTKRSHLVTHQRKHTGERPYKCSWEGCILAFYRSDELARHTRIHTRYRPYKCDHCGRKFMRSDHLRQHRKIHQQRPGPSDPQVHEREMGGPPPDPA</sequence>
<dbReference type="Gene3D" id="3.30.160.60">
    <property type="entry name" value="Classic Zinc Finger"/>
    <property type="match status" value="3"/>
</dbReference>
<dbReference type="SMART" id="SM00355">
    <property type="entry name" value="ZnF_C2H2"/>
    <property type="match status" value="3"/>
</dbReference>
<keyword evidence="4" id="KW-0677">Repeat</keyword>
<organism evidence="19 20">
    <name type="scientific">Otolemur garnettii</name>
    <name type="common">Small-eared galago</name>
    <name type="synonym">Garnett's greater bushbaby</name>
    <dbReference type="NCBI Taxonomy" id="30611"/>
    <lineage>
        <taxon>Eukaryota</taxon>
        <taxon>Metazoa</taxon>
        <taxon>Chordata</taxon>
        <taxon>Craniata</taxon>
        <taxon>Vertebrata</taxon>
        <taxon>Euteleostomi</taxon>
        <taxon>Mammalia</taxon>
        <taxon>Eutheria</taxon>
        <taxon>Euarchontoglires</taxon>
        <taxon>Primates</taxon>
        <taxon>Strepsirrhini</taxon>
        <taxon>Lorisiformes</taxon>
        <taxon>Galagidae</taxon>
        <taxon>Otolemur</taxon>
    </lineage>
</organism>
<dbReference type="InterPro" id="IPR036236">
    <property type="entry name" value="Znf_C2H2_sf"/>
</dbReference>
<evidence type="ECO:0000256" key="15">
    <source>
        <dbReference type="ARBA" id="ARBA00079473"/>
    </source>
</evidence>
<dbReference type="eggNOG" id="KOG1721">
    <property type="taxonomic scope" value="Eukaryota"/>
</dbReference>
<evidence type="ECO:0000256" key="9">
    <source>
        <dbReference type="ARBA" id="ARBA00023159"/>
    </source>
</evidence>
<reference evidence="19" key="3">
    <citation type="submission" date="2025-09" db="UniProtKB">
        <authorList>
            <consortium name="Ensembl"/>
        </authorList>
    </citation>
    <scope>IDENTIFICATION</scope>
</reference>
<feature type="domain" description="C2H2-type" evidence="18">
    <location>
        <begin position="319"/>
        <end position="348"/>
    </location>
</feature>
<dbReference type="PANTHER" id="PTHR23235:SF159">
    <property type="entry name" value="KRUEPPEL-LIKE FACTOR 17"/>
    <property type="match status" value="1"/>
</dbReference>
<evidence type="ECO:0000256" key="13">
    <source>
        <dbReference type="ARBA" id="ARBA00059130"/>
    </source>
</evidence>
<protein>
    <recommendedName>
        <fullName evidence="14">Krueppel-like factor 17</fullName>
    </recommendedName>
    <alternativeName>
        <fullName evidence="15">Zinc finger protein 393</fullName>
    </alternativeName>
</protein>
<evidence type="ECO:0000256" key="10">
    <source>
        <dbReference type="ARBA" id="ARBA00023163"/>
    </source>
</evidence>
<keyword evidence="2" id="KW-0678">Repressor</keyword>
<keyword evidence="3" id="KW-0479">Metal-binding</keyword>
<evidence type="ECO:0000256" key="5">
    <source>
        <dbReference type="ARBA" id="ARBA00022771"/>
    </source>
</evidence>
<comment type="function">
    <text evidence="13">Transcription repressor that binds to the promoter of target genes and prevents their expression. Acts as a negative regulator of epithelial-mesenchymal transition and metastasis in breast cancer. Specifically binds the 5'-CACCC-3' sequence in the promoter of ID1, a key metastasis regulator in breast cancer, and repress its expression. May be a germ cell-specific transcription factor that plays important roles in spermatid differentiation and oocyte development.</text>
</comment>
<dbReference type="GeneTree" id="ENSGT00940000162020"/>
<evidence type="ECO:0000256" key="7">
    <source>
        <dbReference type="ARBA" id="ARBA00023015"/>
    </source>
</evidence>
<evidence type="ECO:0000256" key="16">
    <source>
        <dbReference type="PROSITE-ProRule" id="PRU00042"/>
    </source>
</evidence>
<comment type="subcellular location">
    <subcellularLocation>
        <location evidence="1">Nucleus</location>
    </subcellularLocation>
</comment>
<proteinExistence type="inferred from homology"/>
<dbReference type="SUPFAM" id="SSF57667">
    <property type="entry name" value="beta-beta-alpha zinc fingers"/>
    <property type="match status" value="2"/>
</dbReference>
<evidence type="ECO:0000256" key="2">
    <source>
        <dbReference type="ARBA" id="ARBA00022491"/>
    </source>
</evidence>
<reference evidence="19" key="2">
    <citation type="submission" date="2025-08" db="UniProtKB">
        <authorList>
            <consortium name="Ensembl"/>
        </authorList>
    </citation>
    <scope>IDENTIFICATION</scope>
</reference>
<evidence type="ECO:0000256" key="4">
    <source>
        <dbReference type="ARBA" id="ARBA00022737"/>
    </source>
</evidence>
<dbReference type="InterPro" id="IPR013087">
    <property type="entry name" value="Znf_C2H2_type"/>
</dbReference>
<dbReference type="FunFam" id="3.30.160.60:FF:000072">
    <property type="entry name" value="zinc finger protein 143 isoform X1"/>
    <property type="match status" value="2"/>
</dbReference>
<dbReference type="STRING" id="30611.ENSOGAP00000017277"/>
<evidence type="ECO:0000256" key="14">
    <source>
        <dbReference type="ARBA" id="ARBA00069426"/>
    </source>
</evidence>
<dbReference type="EMBL" id="AAQR03170642">
    <property type="status" value="NOT_ANNOTATED_CDS"/>
    <property type="molecule type" value="Genomic_DNA"/>
</dbReference>
<dbReference type="GO" id="GO:0000978">
    <property type="term" value="F:RNA polymerase II cis-regulatory region sequence-specific DNA binding"/>
    <property type="evidence" value="ECO:0007669"/>
    <property type="project" value="TreeGrafter"/>
</dbReference>
<dbReference type="PROSITE" id="PS50157">
    <property type="entry name" value="ZINC_FINGER_C2H2_2"/>
    <property type="match status" value="3"/>
</dbReference>
<comment type="similarity">
    <text evidence="12">Belongs to the Sp1 C2H2-type zinc-finger protein family.</text>
</comment>
<keyword evidence="10" id="KW-0804">Transcription</keyword>
<feature type="compositionally biased region" description="Polar residues" evidence="17">
    <location>
        <begin position="245"/>
        <end position="254"/>
    </location>
</feature>
<feature type="region of interest" description="Disordered" evidence="17">
    <location>
        <begin position="245"/>
        <end position="277"/>
    </location>
</feature>
<dbReference type="GO" id="GO:0008270">
    <property type="term" value="F:zinc ion binding"/>
    <property type="evidence" value="ECO:0007669"/>
    <property type="project" value="UniProtKB-KW"/>
</dbReference>
<dbReference type="FunFam" id="3.30.160.60:FF:002051">
    <property type="entry name" value="Krueppel-like factor 17"/>
    <property type="match status" value="1"/>
</dbReference>
<dbReference type="PANTHER" id="PTHR23235">
    <property type="entry name" value="KRUEPPEL-LIKE TRANSCRIPTION FACTOR"/>
    <property type="match status" value="1"/>
</dbReference>
<evidence type="ECO:0000256" key="17">
    <source>
        <dbReference type="SAM" id="MobiDB-lite"/>
    </source>
</evidence>
<evidence type="ECO:0000256" key="3">
    <source>
        <dbReference type="ARBA" id="ARBA00022723"/>
    </source>
</evidence>
<evidence type="ECO:0000259" key="18">
    <source>
        <dbReference type="PROSITE" id="PS50157"/>
    </source>
</evidence>
<evidence type="ECO:0000313" key="19">
    <source>
        <dbReference type="Ensembl" id="ENSOGAP00000017277.1"/>
    </source>
</evidence>
<dbReference type="GO" id="GO:0000981">
    <property type="term" value="F:DNA-binding transcription factor activity, RNA polymerase II-specific"/>
    <property type="evidence" value="ECO:0007669"/>
    <property type="project" value="TreeGrafter"/>
</dbReference>
<dbReference type="PROSITE" id="PS00028">
    <property type="entry name" value="ZINC_FINGER_C2H2_1"/>
    <property type="match status" value="3"/>
</dbReference>
<keyword evidence="9" id="KW-0010">Activator</keyword>
<keyword evidence="20" id="KW-1185">Reference proteome</keyword>
<dbReference type="Ensembl" id="ENSOGAT00000000777.2">
    <property type="protein sequence ID" value="ENSOGAP00000017277.1"/>
    <property type="gene ID" value="ENSOGAG00000000776.2"/>
</dbReference>
<dbReference type="HOGENOM" id="CLU_827795_0_0_1"/>
<evidence type="ECO:0000256" key="1">
    <source>
        <dbReference type="ARBA" id="ARBA00004123"/>
    </source>
</evidence>
<reference evidence="20" key="1">
    <citation type="submission" date="2011-03" db="EMBL/GenBank/DDBJ databases">
        <title>Version 3 of the genome sequence of Otolemur garnettii (Bushbaby).</title>
        <authorList>
            <consortium name="The Broad Institute Genome Sequencing Platform"/>
            <person name="Di Palma F."/>
            <person name="Johnson J."/>
            <person name="Lander E.S."/>
            <person name="Lindblad-Toh K."/>
            <person name="Jaffe D.B."/>
            <person name="Gnerre S."/>
            <person name="MacCallum I."/>
            <person name="Przybylski D."/>
            <person name="Ribeiro F.J."/>
            <person name="Burton J.N."/>
            <person name="Walker B.J."/>
            <person name="Sharpe T."/>
            <person name="Hall G."/>
        </authorList>
    </citation>
    <scope>NUCLEOTIDE SEQUENCE [LARGE SCALE GENOMIC DNA]</scope>
</reference>
<keyword evidence="6" id="KW-0862">Zinc</keyword>